<organism evidence="3 4">
    <name type="scientific">Azonexus hydrophilus</name>
    <dbReference type="NCBI Taxonomy" id="418702"/>
    <lineage>
        <taxon>Bacteria</taxon>
        <taxon>Pseudomonadati</taxon>
        <taxon>Pseudomonadota</taxon>
        <taxon>Betaproteobacteria</taxon>
        <taxon>Rhodocyclales</taxon>
        <taxon>Azonexaceae</taxon>
        <taxon>Azonexus</taxon>
    </lineage>
</organism>
<feature type="chain" id="PRO_5013023303" evidence="1">
    <location>
        <begin position="29"/>
        <end position="410"/>
    </location>
</feature>
<dbReference type="Proteomes" id="UP000187526">
    <property type="component" value="Unassembled WGS sequence"/>
</dbReference>
<accession>A0A1R1IDY6</accession>
<protein>
    <submittedName>
        <fullName evidence="3">Amidohydrolase</fullName>
    </submittedName>
</protein>
<dbReference type="InterPro" id="IPR032466">
    <property type="entry name" value="Metal_Hydrolase"/>
</dbReference>
<proteinExistence type="predicted"/>
<dbReference type="Gene3D" id="3.20.20.140">
    <property type="entry name" value="Metal-dependent hydrolases"/>
    <property type="match status" value="1"/>
</dbReference>
<feature type="signal peptide" evidence="1">
    <location>
        <begin position="1"/>
        <end position="28"/>
    </location>
</feature>
<dbReference type="OrthoDB" id="9771320at2"/>
<dbReference type="AlphaFoldDB" id="A0A1R1IDY6"/>
<name>A0A1R1IDY6_9RHOO</name>
<evidence type="ECO:0000259" key="2">
    <source>
        <dbReference type="Pfam" id="PF04909"/>
    </source>
</evidence>
<keyword evidence="4" id="KW-1185">Reference proteome</keyword>
<dbReference type="SUPFAM" id="SSF51556">
    <property type="entry name" value="Metallo-dependent hydrolases"/>
    <property type="match status" value="1"/>
</dbReference>
<dbReference type="InterPro" id="IPR006311">
    <property type="entry name" value="TAT_signal"/>
</dbReference>
<dbReference type="STRING" id="418702.BJN45_02560"/>
<keyword evidence="3" id="KW-0378">Hydrolase</keyword>
<keyword evidence="1" id="KW-0732">Signal</keyword>
<evidence type="ECO:0000256" key="1">
    <source>
        <dbReference type="SAM" id="SignalP"/>
    </source>
</evidence>
<evidence type="ECO:0000313" key="4">
    <source>
        <dbReference type="Proteomes" id="UP000187526"/>
    </source>
</evidence>
<dbReference type="PROSITE" id="PS51318">
    <property type="entry name" value="TAT"/>
    <property type="match status" value="1"/>
</dbReference>
<evidence type="ECO:0000313" key="3">
    <source>
        <dbReference type="EMBL" id="OMG56904.1"/>
    </source>
</evidence>
<dbReference type="GO" id="GO:0016787">
    <property type="term" value="F:hydrolase activity"/>
    <property type="evidence" value="ECO:0007669"/>
    <property type="project" value="UniProtKB-KW"/>
</dbReference>
<dbReference type="Pfam" id="PF04909">
    <property type="entry name" value="Amidohydro_2"/>
    <property type="match status" value="1"/>
</dbReference>
<reference evidence="3 4" key="1">
    <citation type="submission" date="2016-10" db="EMBL/GenBank/DDBJ databases">
        <title>Alkaliphiles isolated from bioreactors.</title>
        <authorList>
            <person name="Salah Z."/>
            <person name="Rout S.P."/>
            <person name="Humphreys P.N."/>
        </authorList>
    </citation>
    <scope>NUCLEOTIDE SEQUENCE [LARGE SCALE GENOMIC DNA]</scope>
    <source>
        <strain evidence="3 4">ZS02</strain>
    </source>
</reference>
<feature type="domain" description="Amidohydrolase-related" evidence="2">
    <location>
        <begin position="63"/>
        <end position="345"/>
    </location>
</feature>
<gene>
    <name evidence="3" type="ORF">BJN45_02560</name>
</gene>
<dbReference type="EMBL" id="MTHD01000001">
    <property type="protein sequence ID" value="OMG56904.1"/>
    <property type="molecule type" value="Genomic_DNA"/>
</dbReference>
<sequence>MTFNAQRRRLLGFLAGGTALAAAGASLARPVVVNPCRAAIPVRLLDSPWLKQVWAGIDPAGLWDCHVHLAGLGDGGSGIEIGPQLSSPLQPVHYAQRLFYMNAGCAHDTPGAVDAAYVARLLNLCDAMPEGFKVMLFAFERFHDTAGHAHPEHSAFYVPNAWAAKLAGEFPARFEWVASLHPYHAAAVDDLKQAISGGARAVKWLPAAQGMDPASAKCDAFYRVLAESGTPLIVHCGEEKAVKGSDTQAFGNPLRLRRALDLGVKVVVAHCATMGSDVDDDGSVRSSFDLFLKAMAEPRAVNRLYGDISAITLRNRQPAVIRTLLEREDLHERLLHGSDYPLPGVLPLISSATLARAGLLPKDAVADLDALREHNPLLFDFVLKRLLSWQGHSFSPAVFDTRRIFTVDQS</sequence>
<comment type="caution">
    <text evidence="3">The sequence shown here is derived from an EMBL/GenBank/DDBJ whole genome shotgun (WGS) entry which is preliminary data.</text>
</comment>
<dbReference type="InterPro" id="IPR006680">
    <property type="entry name" value="Amidohydro-rel"/>
</dbReference>